<dbReference type="VEuPathDB" id="FungiDB:C7M61_002246"/>
<comment type="caution">
    <text evidence="1">The sequence shown here is derived from an EMBL/GenBank/DDBJ whole genome shotgun (WGS) entry which is preliminary data.</text>
</comment>
<dbReference type="OrthoDB" id="3987408at2759"/>
<dbReference type="EMBL" id="PYFQ01000004">
    <property type="protein sequence ID" value="PSK38940.1"/>
    <property type="molecule type" value="Genomic_DNA"/>
</dbReference>
<dbReference type="RefSeq" id="XP_024714126.1">
    <property type="nucleotide sequence ID" value="XM_024857627.1"/>
</dbReference>
<proteinExistence type="predicted"/>
<evidence type="ECO:0000313" key="1">
    <source>
        <dbReference type="EMBL" id="PSK38940.1"/>
    </source>
</evidence>
<keyword evidence="2" id="KW-1185">Reference proteome</keyword>
<dbReference type="Proteomes" id="UP000241107">
    <property type="component" value="Unassembled WGS sequence"/>
</dbReference>
<dbReference type="Gene3D" id="3.30.230.100">
    <property type="match status" value="1"/>
</dbReference>
<dbReference type="GeneID" id="36565635"/>
<gene>
    <name evidence="1" type="ORF">C7M61_002246</name>
</gene>
<dbReference type="AlphaFoldDB" id="A0A2P7YSI7"/>
<evidence type="ECO:0000313" key="2">
    <source>
        <dbReference type="Proteomes" id="UP000241107"/>
    </source>
</evidence>
<organism evidence="1 2">
    <name type="scientific">Candidozyma pseudohaemuli</name>
    <dbReference type="NCBI Taxonomy" id="418784"/>
    <lineage>
        <taxon>Eukaryota</taxon>
        <taxon>Fungi</taxon>
        <taxon>Dikarya</taxon>
        <taxon>Ascomycota</taxon>
        <taxon>Saccharomycotina</taxon>
        <taxon>Pichiomycetes</taxon>
        <taxon>Metschnikowiaceae</taxon>
        <taxon>Candidozyma</taxon>
    </lineage>
</organism>
<protein>
    <submittedName>
        <fullName evidence="1">Uncharacterized protein</fullName>
    </submittedName>
</protein>
<name>A0A2P7YSI7_9ASCO</name>
<accession>A0A2P7YSI7</accession>
<sequence>MISEEVPLSCGEYTVSMIRGEAPKKPNIVYVTEQAPTSIGCYVYAVPGRNDDVHTAVLQACADTLVHDLAHRLGRVLVKKSGCPSFVCVSGAVSEMDQMELMGRVVAMAKAA</sequence>
<reference evidence="1 2" key="1">
    <citation type="submission" date="2018-03" db="EMBL/GenBank/DDBJ databases">
        <title>Candida pseudohaemulonii genome assembly and annotation.</title>
        <authorList>
            <person name="Munoz J.F."/>
            <person name="Gade L.G."/>
            <person name="Chow N.A."/>
            <person name="Litvintseva A.P."/>
            <person name="Loparev V.N."/>
            <person name="Cuomo C.A."/>
        </authorList>
    </citation>
    <scope>NUCLEOTIDE SEQUENCE [LARGE SCALE GENOMIC DNA]</scope>
    <source>
        <strain evidence="1 2">B12108</strain>
    </source>
</reference>